<evidence type="ECO:0000256" key="1">
    <source>
        <dbReference type="SAM" id="Phobius"/>
    </source>
</evidence>
<proteinExistence type="predicted"/>
<keyword evidence="3" id="KW-1185">Reference proteome</keyword>
<dbReference type="AlphaFoldDB" id="A0A3P1B5A4"/>
<keyword evidence="1" id="KW-0812">Transmembrane</keyword>
<reference evidence="2 3" key="1">
    <citation type="submission" date="2018-11" db="EMBL/GenBank/DDBJ databases">
        <title>Flavobacterium sp. nov., YIM 102796 draft genome.</title>
        <authorList>
            <person name="Li G."/>
            <person name="Jiang Y."/>
        </authorList>
    </citation>
    <scope>NUCLEOTIDE SEQUENCE [LARGE SCALE GENOMIC DNA]</scope>
    <source>
        <strain evidence="2 3">YIM 102796</strain>
    </source>
</reference>
<gene>
    <name evidence="2" type="ORF">EG242_02900</name>
</gene>
<feature type="transmembrane region" description="Helical" evidence="1">
    <location>
        <begin position="20"/>
        <end position="40"/>
    </location>
</feature>
<organism evidence="2 3">
    <name type="scientific">Paenimyroides viscosum</name>
    <dbReference type="NCBI Taxonomy" id="2488729"/>
    <lineage>
        <taxon>Bacteria</taxon>
        <taxon>Pseudomonadati</taxon>
        <taxon>Bacteroidota</taxon>
        <taxon>Flavobacteriia</taxon>
        <taxon>Flavobacteriales</taxon>
        <taxon>Flavobacteriaceae</taxon>
        <taxon>Paenimyroides</taxon>
    </lineage>
</organism>
<keyword evidence="1" id="KW-0472">Membrane</keyword>
<protein>
    <submittedName>
        <fullName evidence="2">CcoQ/FixQ family Cbb3-type cytochrome c oxidase assembly chaperone</fullName>
    </submittedName>
</protein>
<dbReference type="Proteomes" id="UP000268372">
    <property type="component" value="Unassembled WGS sequence"/>
</dbReference>
<dbReference type="RefSeq" id="WP_124898420.1">
    <property type="nucleotide sequence ID" value="NZ_RQTJ01000004.1"/>
</dbReference>
<sequence length="67" mass="7892">MLKFIKHNMETISGIEIYPIIALLIFFLFFTGLIVWVFTYKKSVINEISRLPLQNDNENENQTNTNL</sequence>
<name>A0A3P1B5A4_9FLAO</name>
<evidence type="ECO:0000313" key="3">
    <source>
        <dbReference type="Proteomes" id="UP000268372"/>
    </source>
</evidence>
<keyword evidence="1" id="KW-1133">Transmembrane helix</keyword>
<dbReference type="EMBL" id="RQTJ01000004">
    <property type="protein sequence ID" value="RRA96185.1"/>
    <property type="molecule type" value="Genomic_DNA"/>
</dbReference>
<evidence type="ECO:0000313" key="2">
    <source>
        <dbReference type="EMBL" id="RRA96185.1"/>
    </source>
</evidence>
<comment type="caution">
    <text evidence="2">The sequence shown here is derived from an EMBL/GenBank/DDBJ whole genome shotgun (WGS) entry which is preliminary data.</text>
</comment>
<accession>A0A3P1B5A4</accession>